<accession>A0AAI8YHW5</accession>
<dbReference type="Proteomes" id="UP001295740">
    <property type="component" value="Unassembled WGS sequence"/>
</dbReference>
<feature type="region of interest" description="Disordered" evidence="1">
    <location>
        <begin position="356"/>
        <end position="387"/>
    </location>
</feature>
<dbReference type="PANTHER" id="PTHR35910:SF1">
    <property type="entry name" value="2EXR DOMAIN-CONTAINING PROTEIN"/>
    <property type="match status" value="1"/>
</dbReference>
<evidence type="ECO:0000259" key="2">
    <source>
        <dbReference type="Pfam" id="PF20150"/>
    </source>
</evidence>
<sequence>MSSSSISQRTCALHKGPLSACVEQHNASTGTSPAATDFPQFSKLAAELRVRIWKENFNAKPEPRINVFHDAAPGQQPDTDSKHKGQIQHNENDPSKPLPALKYTPLYAATNMPGHTAGAAQANSEARAEAKKMALQPYAQLLLEEAVRDDAELELLAGDHRPDAQAAVDGALRPKATVDWDRDLIYMAATRDLPRHLRQAGWRKKVQRLAITVPEDAAYLRGLPTDPGGDAMFSRQLQCCLRCMPALREVYIVFPAEPTEASLGSSSCPAPAAVATLERDAWGFVDYRGFLRAAAGGTTPLGKNDSFVYCGIAGVIGKDDEWARPGYEEREFWTDTQLYTVKRVVDVERRAAPTGEFWRKQNPVRKSRSESEESKESVEGGGLVPPL</sequence>
<dbReference type="AlphaFoldDB" id="A0AAI8YHW5"/>
<feature type="compositionally biased region" description="Basic and acidic residues" evidence="1">
    <location>
        <begin position="367"/>
        <end position="378"/>
    </location>
</feature>
<keyword evidence="4" id="KW-1185">Reference proteome</keyword>
<dbReference type="Pfam" id="PF20150">
    <property type="entry name" value="2EXR"/>
    <property type="match status" value="1"/>
</dbReference>
<name>A0AAI8YHW5_9PEZI</name>
<evidence type="ECO:0000256" key="1">
    <source>
        <dbReference type="SAM" id="MobiDB-lite"/>
    </source>
</evidence>
<proteinExistence type="predicted"/>
<feature type="domain" description="2EXR" evidence="2">
    <location>
        <begin position="38"/>
        <end position="138"/>
    </location>
</feature>
<evidence type="ECO:0000313" key="4">
    <source>
        <dbReference type="Proteomes" id="UP001295740"/>
    </source>
</evidence>
<feature type="region of interest" description="Disordered" evidence="1">
    <location>
        <begin position="68"/>
        <end position="100"/>
    </location>
</feature>
<comment type="caution">
    <text evidence="3">The sequence shown here is derived from an EMBL/GenBank/DDBJ whole genome shotgun (WGS) entry which is preliminary data.</text>
</comment>
<evidence type="ECO:0000313" key="3">
    <source>
        <dbReference type="EMBL" id="CAJ2505341.1"/>
    </source>
</evidence>
<gene>
    <name evidence="3" type="ORF">KHLLAP_LOCUS5809</name>
</gene>
<reference evidence="3" key="1">
    <citation type="submission" date="2023-10" db="EMBL/GenBank/DDBJ databases">
        <authorList>
            <person name="Hackl T."/>
        </authorList>
    </citation>
    <scope>NUCLEOTIDE SEQUENCE</scope>
</reference>
<organism evidence="3 4">
    <name type="scientific">Anthostomella pinea</name>
    <dbReference type="NCBI Taxonomy" id="933095"/>
    <lineage>
        <taxon>Eukaryota</taxon>
        <taxon>Fungi</taxon>
        <taxon>Dikarya</taxon>
        <taxon>Ascomycota</taxon>
        <taxon>Pezizomycotina</taxon>
        <taxon>Sordariomycetes</taxon>
        <taxon>Xylariomycetidae</taxon>
        <taxon>Xylariales</taxon>
        <taxon>Xylariaceae</taxon>
        <taxon>Anthostomella</taxon>
    </lineage>
</organism>
<dbReference type="PANTHER" id="PTHR35910">
    <property type="entry name" value="2EXR DOMAIN-CONTAINING PROTEIN"/>
    <property type="match status" value="1"/>
</dbReference>
<dbReference type="InterPro" id="IPR045518">
    <property type="entry name" value="2EXR"/>
</dbReference>
<dbReference type="EMBL" id="CAUWAG010000007">
    <property type="protein sequence ID" value="CAJ2505341.1"/>
    <property type="molecule type" value="Genomic_DNA"/>
</dbReference>
<protein>
    <submittedName>
        <fullName evidence="3">Uu.00g127350.m01.CDS01</fullName>
    </submittedName>
</protein>